<protein>
    <submittedName>
        <fullName evidence="2">Uncharacterized protein</fullName>
    </submittedName>
</protein>
<dbReference type="EMBL" id="PGOL01004098">
    <property type="protein sequence ID" value="PKI38482.1"/>
    <property type="molecule type" value="Genomic_DNA"/>
</dbReference>
<evidence type="ECO:0000256" key="1">
    <source>
        <dbReference type="SAM" id="MobiDB-lite"/>
    </source>
</evidence>
<dbReference type="AlphaFoldDB" id="A0A2I0I3E6"/>
<sequence>MNSVPSFSRESLCGKPVGQNGVLTAPYPRGPSDGGSSYSSVTCSQYTVEGPNGLGYKGYLVTAPSDHLEDNAGQGRVDETMRARK</sequence>
<keyword evidence="3" id="KW-1185">Reference proteome</keyword>
<proteinExistence type="predicted"/>
<organism evidence="2 3">
    <name type="scientific">Punica granatum</name>
    <name type="common">Pomegranate</name>
    <dbReference type="NCBI Taxonomy" id="22663"/>
    <lineage>
        <taxon>Eukaryota</taxon>
        <taxon>Viridiplantae</taxon>
        <taxon>Streptophyta</taxon>
        <taxon>Embryophyta</taxon>
        <taxon>Tracheophyta</taxon>
        <taxon>Spermatophyta</taxon>
        <taxon>Magnoliopsida</taxon>
        <taxon>eudicotyledons</taxon>
        <taxon>Gunneridae</taxon>
        <taxon>Pentapetalae</taxon>
        <taxon>rosids</taxon>
        <taxon>malvids</taxon>
        <taxon>Myrtales</taxon>
        <taxon>Lythraceae</taxon>
        <taxon>Punica</taxon>
    </lineage>
</organism>
<gene>
    <name evidence="2" type="ORF">CRG98_041127</name>
</gene>
<reference evidence="2 3" key="1">
    <citation type="submission" date="2017-11" db="EMBL/GenBank/DDBJ databases">
        <title>De-novo sequencing of pomegranate (Punica granatum L.) genome.</title>
        <authorList>
            <person name="Akparov Z."/>
            <person name="Amiraslanov A."/>
            <person name="Hajiyeva S."/>
            <person name="Abbasov M."/>
            <person name="Kaur K."/>
            <person name="Hamwieh A."/>
            <person name="Solovyev V."/>
            <person name="Salamov A."/>
            <person name="Braich B."/>
            <person name="Kosarev P."/>
            <person name="Mahmoud A."/>
            <person name="Hajiyev E."/>
            <person name="Babayeva S."/>
            <person name="Izzatullayeva V."/>
            <person name="Mammadov A."/>
            <person name="Mammadov A."/>
            <person name="Sharifova S."/>
            <person name="Ojaghi J."/>
            <person name="Eynullazada K."/>
            <person name="Bayramov B."/>
            <person name="Abdulazimova A."/>
            <person name="Shahmuradov I."/>
        </authorList>
    </citation>
    <scope>NUCLEOTIDE SEQUENCE [LARGE SCALE GENOMIC DNA]</scope>
    <source>
        <strain evidence="3">cv. AG2017</strain>
        <tissue evidence="2">Leaf</tissue>
    </source>
</reference>
<feature type="region of interest" description="Disordered" evidence="1">
    <location>
        <begin position="1"/>
        <end position="41"/>
    </location>
</feature>
<feature type="region of interest" description="Disordered" evidence="1">
    <location>
        <begin position="66"/>
        <end position="85"/>
    </location>
</feature>
<name>A0A2I0I3E6_PUNGR</name>
<dbReference type="Proteomes" id="UP000233551">
    <property type="component" value="Unassembled WGS sequence"/>
</dbReference>
<evidence type="ECO:0000313" key="2">
    <source>
        <dbReference type="EMBL" id="PKI38482.1"/>
    </source>
</evidence>
<comment type="caution">
    <text evidence="2">The sequence shown here is derived from an EMBL/GenBank/DDBJ whole genome shotgun (WGS) entry which is preliminary data.</text>
</comment>
<accession>A0A2I0I3E6</accession>
<evidence type="ECO:0000313" key="3">
    <source>
        <dbReference type="Proteomes" id="UP000233551"/>
    </source>
</evidence>